<feature type="region of interest" description="Disordered" evidence="1">
    <location>
        <begin position="1"/>
        <end position="31"/>
    </location>
</feature>
<feature type="compositionally biased region" description="Polar residues" evidence="1">
    <location>
        <begin position="14"/>
        <end position="26"/>
    </location>
</feature>
<dbReference type="RefSeq" id="WP_003045382.1">
    <property type="nucleotide sequence ID" value="NZ_BEWZ01000026.1"/>
</dbReference>
<proteinExistence type="predicted"/>
<protein>
    <submittedName>
        <fullName evidence="2">Uncharacterized protein</fullName>
    </submittedName>
</protein>
<sequence>MSDNRFAQIKDHCQSQLPKPVSSSDQRGIASPKAYQKKKRYTLSFYPEIREEKLEALVQYHGAKSASDYLEQLIEREWKNIKRIWRN</sequence>
<evidence type="ECO:0000313" key="2">
    <source>
        <dbReference type="EMBL" id="MDV5977464.1"/>
    </source>
</evidence>
<reference evidence="2" key="1">
    <citation type="submission" date="2021-04" db="EMBL/GenBank/DDBJ databases">
        <title>Draft genomes of 20 S. canis strains.</title>
        <authorList>
            <person name="Pagnossin D."/>
            <person name="Weir W."/>
            <person name="Smith A."/>
            <person name="Ure R."/>
            <person name="Oravcova K."/>
        </authorList>
    </citation>
    <scope>NUCLEOTIDE SEQUENCE</scope>
    <source>
        <strain evidence="2">284</strain>
    </source>
</reference>
<evidence type="ECO:0000313" key="3">
    <source>
        <dbReference type="Proteomes" id="UP001186118"/>
    </source>
</evidence>
<name>A0AAE4TJM4_STRCB</name>
<gene>
    <name evidence="2" type="ORF">KB584_08360</name>
</gene>
<dbReference type="Proteomes" id="UP001186118">
    <property type="component" value="Unassembled WGS sequence"/>
</dbReference>
<dbReference type="EMBL" id="JAGQEX010000016">
    <property type="protein sequence ID" value="MDV5977464.1"/>
    <property type="molecule type" value="Genomic_DNA"/>
</dbReference>
<dbReference type="AlphaFoldDB" id="A0AAE4TJM4"/>
<organism evidence="2 3">
    <name type="scientific">Streptococcus canis</name>
    <dbReference type="NCBI Taxonomy" id="1329"/>
    <lineage>
        <taxon>Bacteria</taxon>
        <taxon>Bacillati</taxon>
        <taxon>Bacillota</taxon>
        <taxon>Bacilli</taxon>
        <taxon>Lactobacillales</taxon>
        <taxon>Streptococcaceae</taxon>
        <taxon>Streptococcus</taxon>
    </lineage>
</organism>
<evidence type="ECO:0000256" key="1">
    <source>
        <dbReference type="SAM" id="MobiDB-lite"/>
    </source>
</evidence>
<comment type="caution">
    <text evidence="2">The sequence shown here is derived from an EMBL/GenBank/DDBJ whole genome shotgun (WGS) entry which is preliminary data.</text>
</comment>
<accession>A0AAE4TJM4</accession>